<gene>
    <name evidence="12" type="ORF">BKA15_001153</name>
</gene>
<evidence type="ECO:0000256" key="3">
    <source>
        <dbReference type="ARBA" id="ARBA00022553"/>
    </source>
</evidence>
<feature type="transmembrane region" description="Helical" evidence="9">
    <location>
        <begin position="191"/>
        <end position="212"/>
    </location>
</feature>
<dbReference type="GO" id="GO:0005524">
    <property type="term" value="F:ATP binding"/>
    <property type="evidence" value="ECO:0007669"/>
    <property type="project" value="UniProtKB-KW"/>
</dbReference>
<dbReference type="InterPro" id="IPR050482">
    <property type="entry name" value="Sensor_HK_TwoCompSys"/>
</dbReference>
<evidence type="ECO:0000256" key="2">
    <source>
        <dbReference type="ARBA" id="ARBA00012438"/>
    </source>
</evidence>
<evidence type="ECO:0000256" key="5">
    <source>
        <dbReference type="ARBA" id="ARBA00022741"/>
    </source>
</evidence>
<feature type="transmembrane region" description="Helical" evidence="9">
    <location>
        <begin position="29"/>
        <end position="48"/>
    </location>
</feature>
<keyword evidence="9" id="KW-0472">Membrane</keyword>
<feature type="transmembrane region" description="Helical" evidence="9">
    <location>
        <begin position="149"/>
        <end position="171"/>
    </location>
</feature>
<evidence type="ECO:0000256" key="7">
    <source>
        <dbReference type="ARBA" id="ARBA00022840"/>
    </source>
</evidence>
<dbReference type="InterPro" id="IPR003594">
    <property type="entry name" value="HATPase_dom"/>
</dbReference>
<organism evidence="12 13">
    <name type="scientific">Microlunatus parietis</name>
    <dbReference type="NCBI Taxonomy" id="682979"/>
    <lineage>
        <taxon>Bacteria</taxon>
        <taxon>Bacillati</taxon>
        <taxon>Actinomycetota</taxon>
        <taxon>Actinomycetes</taxon>
        <taxon>Propionibacteriales</taxon>
        <taxon>Propionibacteriaceae</taxon>
        <taxon>Microlunatus</taxon>
    </lineage>
</organism>
<dbReference type="Pfam" id="PF07730">
    <property type="entry name" value="HisKA_3"/>
    <property type="match status" value="1"/>
</dbReference>
<feature type="domain" description="Histidine kinase/HSP90-like ATPase" evidence="10">
    <location>
        <begin position="485"/>
        <end position="574"/>
    </location>
</feature>
<dbReference type="Pfam" id="PF02518">
    <property type="entry name" value="HATPase_c"/>
    <property type="match status" value="1"/>
</dbReference>
<keyword evidence="3" id="KW-0597">Phosphoprotein</keyword>
<evidence type="ECO:0000259" key="10">
    <source>
        <dbReference type="Pfam" id="PF02518"/>
    </source>
</evidence>
<sequence length="576" mass="60741">MIMIAALTIALLVIGASFSFTAPGAEPLSVVLQVGGSALFLAAGLIAWRRRPHNRIGPLMLLTGLSMWLAELSLAPVPLLAAVGTIASALPLAMTLHLVLAFPSGRVRGRLAGSLVVIGYVTSLVLQIPIYLIGDGPLAVTNSVAAQPWLAATMAAQTVIGVSSLLLAALLIGQRAMRSDRVERRLLGPVVWYRIASLLIIGAAAVIVRLPVGPELMLITPQLQLAAILGLPLVFLIGLLFGSFGRAGEVDEMVARIGAAAPSTAQLTAAVADALGDAGAVVVFARIGEQTFVDAAGREIDVETDPARRLHPVRYDERIVGGIYYRHGLIADESLLEVMAGIVAMAIDQQRLVAEQRALVADLRVRETELQNSRRRLLRAEDAERRRVARDLHDGAQQHLVVLGMNARRLSRTSRDPHVIDAAAEIADNVTGVLTEFRDLIAGIMPAPLLDRGLVPAVELLAERMPVPTRVTVRHQPERLAADLESTLYFLVSESLTNVAKHAAASTAEVIIDKINDYGPERLTVTIVDDGSGGADPAGGTGLRGIADRVATVGGTLDVTSVAGAGSSVRAEVPCG</sequence>
<dbReference type="RefSeq" id="WP_179748837.1">
    <property type="nucleotide sequence ID" value="NZ_JACCBU010000001.1"/>
</dbReference>
<dbReference type="GO" id="GO:0046983">
    <property type="term" value="F:protein dimerization activity"/>
    <property type="evidence" value="ECO:0007669"/>
    <property type="project" value="InterPro"/>
</dbReference>
<evidence type="ECO:0000313" key="13">
    <source>
        <dbReference type="Proteomes" id="UP000569914"/>
    </source>
</evidence>
<accession>A0A7Y9L7I6</accession>
<dbReference type="CDD" id="cd16917">
    <property type="entry name" value="HATPase_UhpB-NarQ-NarX-like"/>
    <property type="match status" value="1"/>
</dbReference>
<evidence type="ECO:0000256" key="6">
    <source>
        <dbReference type="ARBA" id="ARBA00022777"/>
    </source>
</evidence>
<comment type="catalytic activity">
    <reaction evidence="1">
        <text>ATP + protein L-histidine = ADP + protein N-phospho-L-histidine.</text>
        <dbReference type="EC" id="2.7.13.3"/>
    </reaction>
</comment>
<evidence type="ECO:0000256" key="4">
    <source>
        <dbReference type="ARBA" id="ARBA00022679"/>
    </source>
</evidence>
<dbReference type="InterPro" id="IPR036890">
    <property type="entry name" value="HATPase_C_sf"/>
</dbReference>
<keyword evidence="5" id="KW-0547">Nucleotide-binding</keyword>
<dbReference type="AlphaFoldDB" id="A0A7Y9L7I6"/>
<dbReference type="InterPro" id="IPR011712">
    <property type="entry name" value="Sig_transdc_His_kin_sub3_dim/P"/>
</dbReference>
<dbReference type="Gene3D" id="1.20.5.1930">
    <property type="match status" value="1"/>
</dbReference>
<evidence type="ECO:0000256" key="9">
    <source>
        <dbReference type="SAM" id="Phobius"/>
    </source>
</evidence>
<protein>
    <recommendedName>
        <fullName evidence="2">histidine kinase</fullName>
        <ecNumber evidence="2">2.7.13.3</ecNumber>
    </recommendedName>
</protein>
<name>A0A7Y9L7I6_9ACTN</name>
<keyword evidence="7" id="KW-0067">ATP-binding</keyword>
<evidence type="ECO:0000313" key="12">
    <source>
        <dbReference type="EMBL" id="NYE69824.1"/>
    </source>
</evidence>
<keyword evidence="13" id="KW-1185">Reference proteome</keyword>
<comment type="caution">
    <text evidence="12">The sequence shown here is derived from an EMBL/GenBank/DDBJ whole genome shotgun (WGS) entry which is preliminary data.</text>
</comment>
<keyword evidence="8" id="KW-0902">Two-component regulatory system</keyword>
<reference evidence="12 13" key="1">
    <citation type="submission" date="2020-07" db="EMBL/GenBank/DDBJ databases">
        <title>Sequencing the genomes of 1000 actinobacteria strains.</title>
        <authorList>
            <person name="Klenk H.-P."/>
        </authorList>
    </citation>
    <scope>NUCLEOTIDE SEQUENCE [LARGE SCALE GENOMIC DNA]</scope>
    <source>
        <strain evidence="12 13">DSM 22083</strain>
    </source>
</reference>
<keyword evidence="9" id="KW-0812">Transmembrane</keyword>
<evidence type="ECO:0000256" key="1">
    <source>
        <dbReference type="ARBA" id="ARBA00000085"/>
    </source>
</evidence>
<dbReference type="GO" id="GO:0000155">
    <property type="term" value="F:phosphorelay sensor kinase activity"/>
    <property type="evidence" value="ECO:0007669"/>
    <property type="project" value="InterPro"/>
</dbReference>
<dbReference type="Gene3D" id="3.30.565.10">
    <property type="entry name" value="Histidine kinase-like ATPase, C-terminal domain"/>
    <property type="match status" value="1"/>
</dbReference>
<feature type="transmembrane region" description="Helical" evidence="9">
    <location>
        <begin position="114"/>
        <end position="134"/>
    </location>
</feature>
<feature type="transmembrane region" description="Helical" evidence="9">
    <location>
        <begin position="55"/>
        <end position="74"/>
    </location>
</feature>
<dbReference type="EMBL" id="JACCBU010000001">
    <property type="protein sequence ID" value="NYE69824.1"/>
    <property type="molecule type" value="Genomic_DNA"/>
</dbReference>
<dbReference type="PANTHER" id="PTHR24421:SF10">
    <property type="entry name" value="NITRATE_NITRITE SENSOR PROTEIN NARQ"/>
    <property type="match status" value="1"/>
</dbReference>
<feature type="domain" description="Signal transduction histidine kinase subgroup 3 dimerisation and phosphoacceptor" evidence="11">
    <location>
        <begin position="384"/>
        <end position="447"/>
    </location>
</feature>
<dbReference type="SUPFAM" id="SSF55874">
    <property type="entry name" value="ATPase domain of HSP90 chaperone/DNA topoisomerase II/histidine kinase"/>
    <property type="match status" value="1"/>
</dbReference>
<feature type="transmembrane region" description="Helical" evidence="9">
    <location>
        <begin position="224"/>
        <end position="244"/>
    </location>
</feature>
<proteinExistence type="predicted"/>
<keyword evidence="9" id="KW-1133">Transmembrane helix</keyword>
<dbReference type="PANTHER" id="PTHR24421">
    <property type="entry name" value="NITRATE/NITRITE SENSOR PROTEIN NARX-RELATED"/>
    <property type="match status" value="1"/>
</dbReference>
<keyword evidence="4" id="KW-0808">Transferase</keyword>
<keyword evidence="6 12" id="KW-0418">Kinase</keyword>
<dbReference type="Proteomes" id="UP000569914">
    <property type="component" value="Unassembled WGS sequence"/>
</dbReference>
<evidence type="ECO:0000256" key="8">
    <source>
        <dbReference type="ARBA" id="ARBA00023012"/>
    </source>
</evidence>
<evidence type="ECO:0000259" key="11">
    <source>
        <dbReference type="Pfam" id="PF07730"/>
    </source>
</evidence>
<feature type="transmembrane region" description="Helical" evidence="9">
    <location>
        <begin position="80"/>
        <end position="102"/>
    </location>
</feature>
<dbReference type="GO" id="GO:0016020">
    <property type="term" value="C:membrane"/>
    <property type="evidence" value="ECO:0007669"/>
    <property type="project" value="InterPro"/>
</dbReference>
<dbReference type="EC" id="2.7.13.3" evidence="2"/>